<accession>A0A438C4B5</accession>
<name>A0A438C4B5_VITVI</name>
<dbReference type="EMBL" id="QGNW01002553">
    <property type="protein sequence ID" value="RVW18075.1"/>
    <property type="molecule type" value="Genomic_DNA"/>
</dbReference>
<dbReference type="Proteomes" id="UP000288805">
    <property type="component" value="Unassembled WGS sequence"/>
</dbReference>
<evidence type="ECO:0000313" key="1">
    <source>
        <dbReference type="EMBL" id="RVW18075.1"/>
    </source>
</evidence>
<evidence type="ECO:0000313" key="2">
    <source>
        <dbReference type="Proteomes" id="UP000288805"/>
    </source>
</evidence>
<dbReference type="AlphaFoldDB" id="A0A438C4B5"/>
<comment type="caution">
    <text evidence="1">The sequence shown here is derived from an EMBL/GenBank/DDBJ whole genome shotgun (WGS) entry which is preliminary data.</text>
</comment>
<gene>
    <name evidence="1" type="ORF">CK203_109227</name>
</gene>
<reference evidence="1 2" key="1">
    <citation type="journal article" date="2018" name="PLoS Genet.">
        <title>Population sequencing reveals clonal diversity and ancestral inbreeding in the grapevine cultivar Chardonnay.</title>
        <authorList>
            <person name="Roach M.J."/>
            <person name="Johnson D.L."/>
            <person name="Bohlmann J."/>
            <person name="van Vuuren H.J."/>
            <person name="Jones S.J."/>
            <person name="Pretorius I.S."/>
            <person name="Schmidt S.A."/>
            <person name="Borneman A.R."/>
        </authorList>
    </citation>
    <scope>NUCLEOTIDE SEQUENCE [LARGE SCALE GENOMIC DNA]</scope>
    <source>
        <strain evidence="2">cv. Chardonnay</strain>
        <tissue evidence="1">Leaf</tissue>
    </source>
</reference>
<dbReference type="Gene3D" id="3.40.50.2000">
    <property type="entry name" value="Glycogen Phosphorylase B"/>
    <property type="match status" value="1"/>
</dbReference>
<organism evidence="1 2">
    <name type="scientific">Vitis vinifera</name>
    <name type="common">Grape</name>
    <dbReference type="NCBI Taxonomy" id="29760"/>
    <lineage>
        <taxon>Eukaryota</taxon>
        <taxon>Viridiplantae</taxon>
        <taxon>Streptophyta</taxon>
        <taxon>Embryophyta</taxon>
        <taxon>Tracheophyta</taxon>
        <taxon>Spermatophyta</taxon>
        <taxon>Magnoliopsida</taxon>
        <taxon>eudicotyledons</taxon>
        <taxon>Gunneridae</taxon>
        <taxon>Pentapetalae</taxon>
        <taxon>rosids</taxon>
        <taxon>Vitales</taxon>
        <taxon>Vitaceae</taxon>
        <taxon>Viteae</taxon>
        <taxon>Vitis</taxon>
    </lineage>
</organism>
<proteinExistence type="predicted"/>
<protein>
    <submittedName>
        <fullName evidence="1">Uncharacterized protein</fullName>
    </submittedName>
</protein>
<sequence length="53" mass="5996">MAMARSTKLHIAMYPWFAFGHLTPYLHLSNEIAEGATRSPSFCPKRLNPSFSI</sequence>
<dbReference type="SUPFAM" id="SSF53756">
    <property type="entry name" value="UDP-Glycosyltransferase/glycogen phosphorylase"/>
    <property type="match status" value="1"/>
</dbReference>